<dbReference type="Pfam" id="PF09002">
    <property type="entry name" value="Card1_endonuc"/>
    <property type="match status" value="1"/>
</dbReference>
<name>A0A4Y9QPB4_9BACT</name>
<dbReference type="EMBL" id="SPSB01000003">
    <property type="protein sequence ID" value="TFV94471.1"/>
    <property type="molecule type" value="Genomic_DNA"/>
</dbReference>
<evidence type="ECO:0000313" key="4">
    <source>
        <dbReference type="Proteomes" id="UP000297647"/>
    </source>
</evidence>
<dbReference type="SUPFAM" id="SSF52980">
    <property type="entry name" value="Restriction endonuclease-like"/>
    <property type="match status" value="1"/>
</dbReference>
<accession>A0A4Y9QPB4</accession>
<dbReference type="Gene3D" id="3.40.1350.10">
    <property type="match status" value="1"/>
</dbReference>
<organism evidence="3 4">
    <name type="scientific">Algoriphagus kandeliae</name>
    <dbReference type="NCBI Taxonomy" id="2562278"/>
    <lineage>
        <taxon>Bacteria</taxon>
        <taxon>Pseudomonadati</taxon>
        <taxon>Bacteroidota</taxon>
        <taxon>Cytophagia</taxon>
        <taxon>Cytophagales</taxon>
        <taxon>Cyclobacteriaceae</taxon>
        <taxon>Algoriphagus</taxon>
    </lineage>
</organism>
<feature type="domain" description="Card1 CARF" evidence="2">
    <location>
        <begin position="5"/>
        <end position="148"/>
    </location>
</feature>
<proteinExistence type="predicted"/>
<feature type="domain" description="Card1 endonuclease" evidence="1">
    <location>
        <begin position="236"/>
        <end position="369"/>
    </location>
</feature>
<reference evidence="3 4" key="1">
    <citation type="submission" date="2019-03" db="EMBL/GenBank/DDBJ databases">
        <title>Algoriphagus sp. nov, a new strain isolated from root system soil of mangrove plant Kandelia.</title>
        <authorList>
            <person name="Yin Q."/>
            <person name="Wang K."/>
            <person name="Song Z."/>
        </authorList>
    </citation>
    <scope>NUCLEOTIDE SEQUENCE [LARGE SCALE GENOMIC DNA]</scope>
    <source>
        <strain evidence="3 4">XY-J91</strain>
    </source>
</reference>
<evidence type="ECO:0000259" key="2">
    <source>
        <dbReference type="Pfam" id="PF23400"/>
    </source>
</evidence>
<evidence type="ECO:0000259" key="1">
    <source>
        <dbReference type="Pfam" id="PF09002"/>
    </source>
</evidence>
<evidence type="ECO:0000313" key="3">
    <source>
        <dbReference type="EMBL" id="TFV94471.1"/>
    </source>
</evidence>
<dbReference type="Pfam" id="PF23400">
    <property type="entry name" value="CARF_Card1"/>
    <property type="match status" value="1"/>
</dbReference>
<gene>
    <name evidence="3" type="ORF">E4S40_10645</name>
</gene>
<dbReference type="RefSeq" id="WP_135073828.1">
    <property type="nucleotide sequence ID" value="NZ_SPSB01000003.1"/>
</dbReference>
<keyword evidence="4" id="KW-1185">Reference proteome</keyword>
<dbReference type="InterPro" id="IPR011335">
    <property type="entry name" value="Restrct_endonuc-II-like"/>
</dbReference>
<dbReference type="InterPro" id="IPR015093">
    <property type="entry name" value="Card1_endonucl_dom"/>
</dbReference>
<comment type="caution">
    <text evidence="3">The sequence shown here is derived from an EMBL/GenBank/DDBJ whole genome shotgun (WGS) entry which is preliminary data.</text>
</comment>
<sequence length="377" mass="43492">MARTILVSLVSDQTIPNVLFIRDNPPADQYLFISTEGMEKKHIVPNIQKACNGWISKNSKTILVEEDSLVDFEKKLGETLEVEDGDHFLVNITGGTKIMSLGAYNFFTRIGSSSIYYLPLGKNHFRQVFPIIKNKTREINFKINLKDYLEANGVTIQSKAFSQKNQLIRSEEFTTKIFQNFLGDSNLPIKKMVEILRDKKFRDKKNFKVSSEILEIIKPMRDLGFSPESSEKFTREETNYLTGDWFEEYTYSLIVNTLNKKDEEIGKGVRVTRGEKTSNEFDVMFTHNNALYVIECKTDVADNEEGKLSQLFTNTLYKASTLKKDFGLFVKYFLFSVNDFSKLSDEQKDRARVLDIKLIGTEFLSESKKLQDFIKSM</sequence>
<dbReference type="OrthoDB" id="9785117at2"/>
<protein>
    <submittedName>
        <fullName evidence="3">DUF1887 family protein</fullName>
    </submittedName>
</protein>
<dbReference type="Gene3D" id="3.40.50.10770">
    <property type="entry name" value="Hypothetical protein VC1899 like domain (Restriction endonuclease-like)"/>
    <property type="match status" value="1"/>
</dbReference>
<dbReference type="GO" id="GO:0003676">
    <property type="term" value="F:nucleic acid binding"/>
    <property type="evidence" value="ECO:0007669"/>
    <property type="project" value="InterPro"/>
</dbReference>
<dbReference type="InterPro" id="IPR011856">
    <property type="entry name" value="tRNA_endonuc-like_dom_sf"/>
</dbReference>
<dbReference type="Proteomes" id="UP000297647">
    <property type="component" value="Unassembled WGS sequence"/>
</dbReference>
<dbReference type="InterPro" id="IPR056339">
    <property type="entry name" value="CARF_Card1"/>
</dbReference>
<dbReference type="AlphaFoldDB" id="A0A4Y9QPB4"/>